<gene>
    <name evidence="1" type="ORF">GSMUA_267380.1</name>
</gene>
<reference evidence="2" key="2">
    <citation type="submission" date="2021-05" db="UniProtKB">
        <authorList>
            <consortium name="EnsemblPlants"/>
        </authorList>
    </citation>
    <scope>IDENTIFICATION</scope>
    <source>
        <strain evidence="2">subsp. malaccensis</strain>
    </source>
</reference>
<evidence type="ECO:0000313" key="1">
    <source>
        <dbReference type="EMBL" id="CAG1838561.1"/>
    </source>
</evidence>
<dbReference type="Gramene" id="Ma05_t15290.1">
    <property type="protein sequence ID" value="Ma05_p15290.1"/>
    <property type="gene ID" value="Ma05_g15290"/>
</dbReference>
<name>A0A804J4P0_MUSAM</name>
<protein>
    <submittedName>
        <fullName evidence="1">(wild Malaysian banana) hypothetical protein</fullName>
    </submittedName>
</protein>
<evidence type="ECO:0000313" key="3">
    <source>
        <dbReference type="Proteomes" id="UP000012960"/>
    </source>
</evidence>
<dbReference type="Proteomes" id="UP000012960">
    <property type="component" value="Unplaced"/>
</dbReference>
<dbReference type="InParanoid" id="A0A804J4P0"/>
<evidence type="ECO:0000313" key="2">
    <source>
        <dbReference type="EnsemblPlants" id="Ma05_p15290.1"/>
    </source>
</evidence>
<dbReference type="EnsemblPlants" id="Ma05_t15290.1">
    <property type="protein sequence ID" value="Ma05_p15290.1"/>
    <property type="gene ID" value="Ma05_g15290"/>
</dbReference>
<organism evidence="2 3">
    <name type="scientific">Musa acuminata subsp. malaccensis</name>
    <name type="common">Wild banana</name>
    <name type="synonym">Musa malaccensis</name>
    <dbReference type="NCBI Taxonomy" id="214687"/>
    <lineage>
        <taxon>Eukaryota</taxon>
        <taxon>Viridiplantae</taxon>
        <taxon>Streptophyta</taxon>
        <taxon>Embryophyta</taxon>
        <taxon>Tracheophyta</taxon>
        <taxon>Spermatophyta</taxon>
        <taxon>Magnoliopsida</taxon>
        <taxon>Liliopsida</taxon>
        <taxon>Zingiberales</taxon>
        <taxon>Musaceae</taxon>
        <taxon>Musa</taxon>
    </lineage>
</organism>
<keyword evidence="3" id="KW-1185">Reference proteome</keyword>
<sequence length="94" mass="10417">MIIYLRFGEEEINREATPDLHYGGRDWAEFGSPSLCFLRAGLRRGTPTTEDVRRGEEHPALLLCYEGRSIIYESPADEPCAAGVCACAGDPQKL</sequence>
<dbReference type="EMBL" id="HG996470">
    <property type="protein sequence ID" value="CAG1838561.1"/>
    <property type="molecule type" value="Genomic_DNA"/>
</dbReference>
<dbReference type="AlphaFoldDB" id="A0A804J4P0"/>
<accession>A0A804J4P0</accession>
<proteinExistence type="predicted"/>
<reference evidence="1" key="1">
    <citation type="submission" date="2021-03" db="EMBL/GenBank/DDBJ databases">
        <authorList>
            <consortium name="Genoscope - CEA"/>
            <person name="William W."/>
        </authorList>
    </citation>
    <scope>NUCLEOTIDE SEQUENCE</scope>
    <source>
        <strain evidence="1">Doubled-haploid Pahang</strain>
    </source>
</reference>